<evidence type="ECO:0000256" key="4">
    <source>
        <dbReference type="ARBA" id="ARBA00022737"/>
    </source>
</evidence>
<dbReference type="InterPro" id="IPR009081">
    <property type="entry name" value="PP-bd_ACP"/>
</dbReference>
<dbReference type="InterPro" id="IPR000873">
    <property type="entry name" value="AMP-dep_synth/lig_dom"/>
</dbReference>
<keyword evidence="3" id="KW-0597">Phosphoprotein</keyword>
<feature type="domain" description="Carrier" evidence="7">
    <location>
        <begin position="4699"/>
        <end position="4775"/>
    </location>
</feature>
<dbReference type="NCBIfam" id="NF003417">
    <property type="entry name" value="PRK04813.1"/>
    <property type="match status" value="5"/>
</dbReference>
<dbReference type="Pfam" id="PF13193">
    <property type="entry name" value="AMP-binding_C"/>
    <property type="match status" value="3"/>
</dbReference>
<feature type="compositionally biased region" description="Basic and acidic residues" evidence="6">
    <location>
        <begin position="34"/>
        <end position="47"/>
    </location>
</feature>
<dbReference type="InterPro" id="IPR001031">
    <property type="entry name" value="Thioesterase"/>
</dbReference>
<dbReference type="InterPro" id="IPR045851">
    <property type="entry name" value="AMP-bd_C_sf"/>
</dbReference>
<dbReference type="Gene3D" id="3.40.50.980">
    <property type="match status" value="10"/>
</dbReference>
<dbReference type="PANTHER" id="PTHR45527">
    <property type="entry name" value="NONRIBOSOMAL PEPTIDE SYNTHETASE"/>
    <property type="match status" value="1"/>
</dbReference>
<dbReference type="Pfam" id="PF00501">
    <property type="entry name" value="AMP-binding"/>
    <property type="match status" value="5"/>
</dbReference>
<feature type="domain" description="Carrier" evidence="7">
    <location>
        <begin position="3632"/>
        <end position="3707"/>
    </location>
</feature>
<dbReference type="SUPFAM" id="SSF56801">
    <property type="entry name" value="Acetyl-CoA synthetase-like"/>
    <property type="match status" value="5"/>
</dbReference>
<dbReference type="InterPro" id="IPR023213">
    <property type="entry name" value="CAT-like_dom_sf"/>
</dbReference>
<dbReference type="Pfam" id="PF00975">
    <property type="entry name" value="Thioesterase"/>
    <property type="match status" value="1"/>
</dbReference>
<dbReference type="InterPro" id="IPR001242">
    <property type="entry name" value="Condensation_dom"/>
</dbReference>
<dbReference type="InterPro" id="IPR006162">
    <property type="entry name" value="Ppantetheine_attach_site"/>
</dbReference>
<dbReference type="PROSITE" id="PS00455">
    <property type="entry name" value="AMP_BINDING"/>
    <property type="match status" value="5"/>
</dbReference>
<keyword evidence="2" id="KW-0596">Phosphopantetheine</keyword>
<evidence type="ECO:0000256" key="6">
    <source>
        <dbReference type="SAM" id="MobiDB-lite"/>
    </source>
</evidence>
<proteinExistence type="predicted"/>
<keyword evidence="4" id="KW-0677">Repeat</keyword>
<dbReference type="CDD" id="cd05930">
    <property type="entry name" value="A_NRPS"/>
    <property type="match status" value="4"/>
</dbReference>
<protein>
    <submittedName>
        <fullName evidence="8">Amino acid adenylation domain-containing protein</fullName>
    </submittedName>
</protein>
<dbReference type="CDD" id="cd19540">
    <property type="entry name" value="LCL_NRPS-like"/>
    <property type="match status" value="2"/>
</dbReference>
<dbReference type="InterPro" id="IPR029058">
    <property type="entry name" value="AB_hydrolase_fold"/>
</dbReference>
<dbReference type="PROSITE" id="PS00012">
    <property type="entry name" value="PHOSPHOPANTETHEINE"/>
    <property type="match status" value="4"/>
</dbReference>
<dbReference type="Gene3D" id="3.30.559.30">
    <property type="entry name" value="Nonribosomal peptide synthetase, condensation domain"/>
    <property type="match status" value="6"/>
</dbReference>
<dbReference type="Gene3D" id="3.30.300.30">
    <property type="match status" value="5"/>
</dbReference>
<feature type="domain" description="Carrier" evidence="7">
    <location>
        <begin position="2573"/>
        <end position="2647"/>
    </location>
</feature>
<gene>
    <name evidence="8" type="ORF">OG308_28875</name>
</gene>
<dbReference type="NCBIfam" id="TIGR01720">
    <property type="entry name" value="NRPS-para261"/>
    <property type="match status" value="1"/>
</dbReference>
<dbReference type="InterPro" id="IPR010060">
    <property type="entry name" value="NRPS_synth"/>
</dbReference>
<dbReference type="Pfam" id="PF00550">
    <property type="entry name" value="PP-binding"/>
    <property type="match status" value="5"/>
</dbReference>
<keyword evidence="9" id="KW-1185">Reference proteome</keyword>
<evidence type="ECO:0000256" key="2">
    <source>
        <dbReference type="ARBA" id="ARBA00022450"/>
    </source>
</evidence>
<dbReference type="Gene3D" id="2.30.38.10">
    <property type="entry name" value="Luciferase, Domain 3"/>
    <property type="match status" value="5"/>
</dbReference>
<feature type="region of interest" description="Disordered" evidence="6">
    <location>
        <begin position="31"/>
        <end position="75"/>
    </location>
</feature>
<dbReference type="Proteomes" id="UP001621418">
    <property type="component" value="Chromosome"/>
</dbReference>
<feature type="domain" description="Carrier" evidence="7">
    <location>
        <begin position="5745"/>
        <end position="5820"/>
    </location>
</feature>
<organism evidence="8 9">
    <name type="scientific">Nocardia salmonicida</name>
    <dbReference type="NCBI Taxonomy" id="53431"/>
    <lineage>
        <taxon>Bacteria</taxon>
        <taxon>Bacillati</taxon>
        <taxon>Actinomycetota</taxon>
        <taxon>Actinomycetes</taxon>
        <taxon>Mycobacteriales</taxon>
        <taxon>Nocardiaceae</taxon>
        <taxon>Nocardia</taxon>
    </lineage>
</organism>
<dbReference type="EMBL" id="CP109527">
    <property type="protein sequence ID" value="WTY39785.1"/>
    <property type="molecule type" value="Genomic_DNA"/>
</dbReference>
<dbReference type="PANTHER" id="PTHR45527:SF1">
    <property type="entry name" value="FATTY ACID SYNTHASE"/>
    <property type="match status" value="1"/>
</dbReference>
<name>A0ABZ1NIV5_9NOCA</name>
<dbReference type="InterPro" id="IPR036736">
    <property type="entry name" value="ACP-like_sf"/>
</dbReference>
<evidence type="ECO:0000259" key="7">
    <source>
        <dbReference type="PROSITE" id="PS50075"/>
    </source>
</evidence>
<dbReference type="SUPFAM" id="SSF47336">
    <property type="entry name" value="ACP-like"/>
    <property type="match status" value="5"/>
</dbReference>
<dbReference type="Pfam" id="PF00668">
    <property type="entry name" value="Condensation"/>
    <property type="match status" value="6"/>
</dbReference>
<keyword evidence="5" id="KW-0045">Antibiotic biosynthesis</keyword>
<evidence type="ECO:0000256" key="5">
    <source>
        <dbReference type="ARBA" id="ARBA00023194"/>
    </source>
</evidence>
<comment type="cofactor">
    <cofactor evidence="1">
        <name>pantetheine 4'-phosphate</name>
        <dbReference type="ChEBI" id="CHEBI:47942"/>
    </cofactor>
</comment>
<sequence length="6089" mass="651938">MLQAFFQGMGQLSGYIIDLLKIAVSTEVGMGRKSRVDGSPDRSDRPEISSFRSSRNVDPGNGSGTGSDTNGGPSFDIFPLTAAQRGIWFAQHLAESSPISVAQYVEIVGELDTELLAEACRTASREFESGHMRLIEVDGEPCQFVDAEHGALVSILDLRHHADPVATAHSMMVQDYSAPLDVLNDHLVTAIVFQVGEDHFLWYQRAHHIALDGFAAVTMLHRMTELYNAWVKGEEPPSCAAQDLGVIVEQDLAYRGSTRFDNDRRYWLEHLDGAPPAVSLAGRVGKPTIHPALVSTELPDATASLMESVALEHGQSVAPTIVAAFAAYLARMTGSDEVMLSLPVSGRHSAVLRRSGGMVANVVPLRVRVAGRSVGELIAAVQSELTSALRRQRYRQEDIFHDMGIARDEAVSFGPAVNLMMIENEVVLGNTTGRLNVLTSGPTADLFVNIYPGAGKDSTHIDFQGNPSVYSQDELAGHHRRFRMFLHEFLAGGAGCPVSRLSLLDAQERSALPRVRGPSGVEPRLLPEILTESARRDPAACAIISAGQTMTYGELDTRSSQLARHLRALGCGPDTAVAIMLRRSVESVVATWAVAKCGAAFVMVDPEYPRKRVEHMVADSGAAVAITVDALRGRLPSAMRSVVLDDPATLGEGSATSAPMSDGDMIRPLRPSNIAYVTYTSGSTGAPKGVQVTHTGLANLVADRAATYGIDTTSRVSYALSPSFDAAMEQFLTCFANGSTLVIVPPEVTGGEPLTRLLADEHVTHLTLTPTMLATVDPHEATDLRVVVVGGDVCPPHVIERWAPSVSMYNEYGPTEATVTAVGAMLTPDHAHLVGGPIRGVSAMVLDRTLQPVPKGTAGELYLAGPGLARGYSHLFAATAARFVADPYGGPGERMYRTGDIARWTGDNAEMTLELAGRSDFQVKIRGYRIEPGEIDAVLTTHEDVDLSVTVPVHNNAGTTVLASYVVPVSGRRIEPLELERFARDSLAPHMVPAVILPLDSLPVNAFGKLDRGALPKPEFGTAPVGRTPATAREKAVAKLFTEVLGVPLVGADDSFFALGGDSILSIRLVARAKGEGLSFSTQDVFVHKTVAALAAAATATQARDTPELDELPGGGVGPMPLSPIMYAMLDRGHYDRFAQAALVQLPDGVDRAGLVRALGALLDRHDLLRAVLRGDSGDRYVEVLERESVDPDAALIDVRLDRRDAAEVDRHLQQAADRLDPAEGVLVRAVWMQDRNGSGPDLMWLVVHHLAVDVVSWRIILADLAQAWSQVSDGGEPEFGPITTSFRRWAHGLVERAPSRRSAELDGWKDVLARGDQLLGSRRLVPDRDVGSTAGRVHQRIPAAVTEAVLTTIPDRFHCSANDPLLAALVLALGEWRRRRGTAAAAGELISLEGHGREEQAVPGADLSGTVGWFTTRFPVRIEWDDVDLDDALAGGTGAGTAIKQVKEQLRAVPGNGIGYQMLRHLDSQGRAELADLPEPQISFNYLGRVGVGERSVPWAPTTEFTALTATSDPEMALPALLDINAIAEEGHDGLELDVTWEFASQVLDREDVDELAGLWARALGALAEHVRSDTGYGFTPSDFPLTAVAQDDVDRWLGEYPSMIDVWPLTALQSGLLFHTVYDRDGDDGYIVQVALTFAGQVDGPRMRRAAQVLIDRNDSLRTAFVESADGPRQIVLRDTEVDWGESSIADIIDADRQARALRRLATAAAAPFDPAHPPLVRFHLVRTGVDTFQLLVTNHHLVLDGWSMPLLIHELLSLYISDGDTVELASPRSYREYLQWLQAQDRDAAIAAWRETLAGIDSPTRVTDRPDRSVTAQVGEVDLELDAATTAALLDLGRSHGVTANTALQVAWALLVAALTGRSDVVFGNTIAHRPPQIPDVERMVGLLVNTLPVRVRLEPGETVGELLVRVQSEQAAMLDHQYVGLAELQRATGITDMFDTATVLESYPLDRELLARNLSDAGLRFVDIDAHDATPYPLSLQVSPPRSSGDRRPNAADQPGTYTVALKFAADRFDTDEVRTLLERFELLLTQIVGYPTHKVAAISSCWDSERAELLSVGSEEPAAELVLRDILWGTARKYPDAVAVRSGDATWTYQELERRADGFARLLVDHGARAESIVALAVPRSAELVVAIWAVAKTGAAFLPLDPGNPAARIEELLSDSRTRLGVTTSAVAPQLPNSVDWLTLDASASDAQEGRRPSGSPAGADRLSADNAAYVIYTSGSTGKPKAVHLSHRGLADLVAAQVDAFGVGTDSVVLQVASPGFDACLSELLLAHGSGAALVVAPPEVYAGTDLEDLIRAQRVSHAIITPSVLKTMDPSRTPSLTSLALVGEATEPDTVNRWGHGRRLMNHYGPTECTIWATGSDVVPGEPVTIGGPIPGASAIVLDTWLRPVPVGVVGELYIGGPGLARGYVDRRGVTASRFVADPRSTRGERIYRTGDSVRWVRGRAGLALEYLGRGDQQVKIHGLRIEPGEIDAHLAQHPEVASVATVVVKGPADEPILVSYFVSASGAAVDVAALGDDLSGTLPRYMNPAAIVQLEEMPRTPTGKLDRKALRQRAFESDAAGGRAPSTHTEQVVAKLFAEVLHLDTVSADSNFFALGGDSIVSMRLVALARSAGLTFTPREVFEGKTVAALAAMAGGEPVPVTDRAPDSPLVALTQPDLARLEQHYHGLSDVWPLSPMQSGVHFHSTFDPDAGDNYTVQTMIGFSGAVDGERLRRAAQAVVDRHDILRAAFVETAAGPCQIVLDHAEIGFREIDLGDGVSPADPESIAAADAAAGFDLSAAPLLRLTLIRLDAGSFRLLVTNHHVILDGWSMPLLMRELLDYYGSPDHIDSAGPAPSYRDYLSWLGRQDSSASKAAWKQAFSDVDAPTRVSRDVGAAGSVSTAEVGAELTADLFGDLRRVAAEAAVTLNTAVAAAWALNLRVLTGETDVIFGSAVSGRPPELPLVDQTLGMFLTTIPVRVPLEPTMTVRALLTSIQARHAGMLDHHHIGLPEIHRSVGLPELFDTAITFQSFPVDRTALQRLIDSAGLRVDELSGVDATPYPLSLVVEPKQSEHGEAQGLRITLRFHDRAFDTAAARRILDRFVELLGRIAVNPDVRLGELPLGEEPGPSWPDSVVEQAIPDTLDRILAARAAAEPDAIAVRCGDTAMTYRQLDERSAQLARVLLRHGVRRGQVVAAVLPRSLAATLALWAVAKTGAAFLPIDPTLPSERIEYLLSDSRTALGLTDTFAREHLPDSVEYLILDQEQILDAEDSVPAGPITDAERGGPIRREQTAYVSYTSGSTGMPKGVLVSHRGLADIVAAQRRILGVDPMSVVLQVASPSFDASVFELLMAHGSGGRLVVSPADVYAGPELADLIGREHISHAVITPSALATISCDGLDGLRVLATAGEPVGPELVDRWAPHRTMVNLYGPSESTIWATASDALTPGAAITIGKPVGPVAVVVLDTWLRPVPHGVEGELYLFGAGLADGYAARRGLTAARFVACPFAEPGQRMYRTGDVVRRGVDGNLEFLGRNDFQVKVHGTRVELGEIDAVLDARADVAYAVTVPRRDGGRPVVLVSYVVPAPGAEVSGEELRAALAEVLPRYTVPSAVMVLDEVPLTVNGKLDRERLPEPVAVTREFRAPSPGLEELVARTFEQVLDVDQVGVDDDFFALGGDSLSASMVVARIGAALDARVPVRSVFEAPTVGGLAGLAAAVSGGGRLPLLPGVHPDSVPLSLAQQRMWFLNRFEPDSAVHNIPVMLRLSGRLDTEALGAALADVVARHEVLRTIYPEAAGEPRQVVLDEPAVPVRPVRVHADSVPEVVGEFVRGGFDVTARVPMRVGLFELGAEHDSDTGEFLLVLVVHHIAGDGQSMGPLARDVMVAYVARLAGQAPEWEPLAVQYADYAWWQRQMLGAADDPASLMSQQVEFWRSTLAGAPDRLELPTDRPRPAVASLSGDRVPVEIGARLHERLVALARSRGSSLFMVMHAALATVLGRLSGSDDVVIGTPVAGRGEPGLDDLVGMFVNTLALRTRVDTGEPFAELLMHTRETDLLAFEHADVPFERVVEELNPERSAARHPLFQVALAFQNVSTVDVVLPDVRVTRANVDTGAIQFDLQLVLADSSGNAGAAQGMSGMLTYARDLFDEATAAAIVRRLVRVLEAVADDPTVVVGDIDWLEADERSALTSRIGARTVSALEPPALLPEVLTSAVRDNGDGIAVVAGDATLSYKQLDERSNRLARVLIRRGAGPENPVLVAAARSTESVVAWWAVVRSGAAYVPVDPRYPESRIEQMVSDSRATLGITVSSVRAQLPDSVDWIVLDDPAVAARIDAAASGPIGDDERTRPLRVSDVAYVVFTSGSTGVPKGVAVTHSGIADFVSGRRADRGLQHTSRMLHFASPSFDAALMEILMAVSRAGALIVAPTGIYGGGELAEFLRVQRITHAFMTPAALASVDPAGLDDLRLVMSGGEEVPTDLVSRWAGTDVAGVREFLVLYGPTEATMIATATRALRPDDRPTIGAPLPGMQALVLDARLQPVPVGAAGELYLAGPALARGYLNKPATDAARFVAHPFGESGRRMYRTGDVVRWNADGELEFLGRNDFQVKIRGYRVELGEIDAVLSARAEVAYAVTVPWRAGTGPAQLVSYAVPETGASLSGEQLRAALAEVLPSYLVPAAVMILDAIPLLPNGKLDRTALPAPVVQAKRFRALVSPAEEIVAGVFADVLGIDGPVGADDDFFDLGGNSLVATRVAARIGAALDVTIPVSVIFEAPTVERLAARAESQADTGRVALTAQPRPERIPLSSAQQRMWFLNRLEPGSAAYSIPIVLRLSGRLDLDALRAAIEDVVNRHEVLRTVYPYAEGAPSQVVLPTAQACAPITVTSVAEPELEESLSAFVSTVFDVTVEAPLRVRLFELGPDEWVLAVVVHHIACDGSSLGPLARDMMTAYTAHLLGETPSRLPLPVQYADYAIWQRTVLGAEDDPESLLRAQIDYWTLELAELPVVLGLPTDRPRPPVQTHAGASVPLTVGADLHAGLQQVARAHNTTLFMVFHAALAATLARLADTDDIAIGTPFAGRGEPELDDLVGMFVNTLVLRTRLTPGMTFTQLLEHQRGTDLAAFGHADVPFERLVQELNPVRSHAHHPLFQVMLAFQNVAGAQFELPGLSASAMTADADIALFDLLITMSDSYDSAGDPAGLSGAVIYASDLFDAATATAIVDRLLRVLDALVTDSAQPVREVDLLGPDERETILTQWNSTDHNLDPGETLASVFAHAVRAHADRPAVTVGEQTLTYAEFASRVHRLARWLISSGVGPESLVALRMRRSLDQVVAIYAVHAAGGGYVPVDPDLPADRIAYMLSIAAPVLELSSLEGLELSGFDDGPVTDADRLAPLRSHNVAYVIFTSGSTGRPKGVAVSHCSVVNQMRWVDETYGLTQNDVVLQKSPATFDMSVWELFAAPVVGARLVIARAYGHTDPAYLAETIAAQRVTFAALVPSMLAVLADTAPAESLESLRTLLVGGEAFGPETVAAARRIVPGVELHNLYGPTEATVCSTAHRVTETESGNMPIGSPVWNTRAYVLDDRLHPVPAGVAGELYLAGTQLARGYQSRPGLTAERFVPDPYGDGLRLYRTGDLVRWRRTGELEYLGRTDFQVKLRGLRIELGEIEAVLAEHPSIARAIAVVRPIGVMEHLVAYVVPAAGATVDTVAVSAHAATKLPDYMVPATLMVLDTVPLHTSGKLDPLRLPEPVLAVAEFREPSSWLEGEVARAFGTVLGVDRVGADDDFYALGGNSLKSVQVVSELRKELDYEVPISWMLSDPCPADLAKRIESRIDADPAADGTDAGFDTLLPIRTAGERAPLFCIHPALGLSWCYRTLDRYLSDDRPIYGIQAPQISGETPGPTTIEEMAARYFDEIRVIAPHGPYHLLGWSLGGAIAHAIAVEMRAAGEEVALLALLDAEVGGVDESTLRAVTAGELISNLGPVMGVDFVSPDASAEEAADLIERHLGSSLGIDAARIQRLTDAYNLAVRAAGAWHPAVLDSDALYFTATRDRRSDATGHEGWTRVVRGQLSNFDIDVAHLDMTQPGAIAEIARILNARLDS</sequence>
<evidence type="ECO:0000256" key="3">
    <source>
        <dbReference type="ARBA" id="ARBA00022553"/>
    </source>
</evidence>
<dbReference type="InterPro" id="IPR010071">
    <property type="entry name" value="AA_adenyl_dom"/>
</dbReference>
<reference evidence="8 9" key="1">
    <citation type="submission" date="2022-10" db="EMBL/GenBank/DDBJ databases">
        <title>The complete genomes of actinobacterial strains from the NBC collection.</title>
        <authorList>
            <person name="Joergensen T.S."/>
            <person name="Alvarez Arevalo M."/>
            <person name="Sterndorff E.B."/>
            <person name="Faurdal D."/>
            <person name="Vuksanovic O."/>
            <person name="Mourched A.-S."/>
            <person name="Charusanti P."/>
            <person name="Shaw S."/>
            <person name="Blin K."/>
            <person name="Weber T."/>
        </authorList>
    </citation>
    <scope>NUCLEOTIDE SEQUENCE [LARGE SCALE GENOMIC DNA]</scope>
    <source>
        <strain evidence="8 9">NBC_01413</strain>
    </source>
</reference>
<dbReference type="RefSeq" id="WP_405151728.1">
    <property type="nucleotide sequence ID" value="NZ_CP109527.1"/>
</dbReference>
<evidence type="ECO:0000256" key="1">
    <source>
        <dbReference type="ARBA" id="ARBA00001957"/>
    </source>
</evidence>
<dbReference type="SMART" id="SM00823">
    <property type="entry name" value="PKS_PP"/>
    <property type="match status" value="5"/>
</dbReference>
<dbReference type="CDD" id="cd19543">
    <property type="entry name" value="DCL_NRPS"/>
    <property type="match status" value="1"/>
</dbReference>
<dbReference type="InterPro" id="IPR020806">
    <property type="entry name" value="PKS_PP-bd"/>
</dbReference>
<dbReference type="Gene3D" id="3.40.50.1820">
    <property type="entry name" value="alpha/beta hydrolase"/>
    <property type="match status" value="2"/>
</dbReference>
<dbReference type="InterPro" id="IPR025110">
    <property type="entry name" value="AMP-bd_C"/>
</dbReference>
<dbReference type="SUPFAM" id="SSF53474">
    <property type="entry name" value="alpha/beta-Hydrolases"/>
    <property type="match status" value="1"/>
</dbReference>
<evidence type="ECO:0000313" key="9">
    <source>
        <dbReference type="Proteomes" id="UP001621418"/>
    </source>
</evidence>
<dbReference type="InterPro" id="IPR020845">
    <property type="entry name" value="AMP-binding_CS"/>
</dbReference>
<dbReference type="PROSITE" id="PS50075">
    <property type="entry name" value="CARRIER"/>
    <property type="match status" value="5"/>
</dbReference>
<dbReference type="Gene3D" id="3.30.559.10">
    <property type="entry name" value="Chloramphenicol acetyltransferase-like domain"/>
    <property type="match status" value="6"/>
</dbReference>
<dbReference type="Gene3D" id="1.10.1200.10">
    <property type="entry name" value="ACP-like"/>
    <property type="match status" value="3"/>
</dbReference>
<accession>A0ABZ1NIV5</accession>
<dbReference type="SUPFAM" id="SSF52777">
    <property type="entry name" value="CoA-dependent acyltransferases"/>
    <property type="match status" value="12"/>
</dbReference>
<evidence type="ECO:0000313" key="8">
    <source>
        <dbReference type="EMBL" id="WTY39785.1"/>
    </source>
</evidence>
<dbReference type="NCBIfam" id="TIGR01733">
    <property type="entry name" value="AA-adenyl-dom"/>
    <property type="match status" value="5"/>
</dbReference>
<feature type="region of interest" description="Disordered" evidence="6">
    <location>
        <begin position="1981"/>
        <end position="2002"/>
    </location>
</feature>
<feature type="domain" description="Carrier" evidence="7">
    <location>
        <begin position="1028"/>
        <end position="1102"/>
    </location>
</feature>